<evidence type="ECO:0000313" key="2">
    <source>
        <dbReference type="Proteomes" id="UP000000724"/>
    </source>
</evidence>
<keyword evidence="2" id="KW-1185">Reference proteome</keyword>
<dbReference type="VEuPathDB" id="FungiDB:PCH_Pc21g04990"/>
<organism evidence="1 2">
    <name type="scientific">Penicillium rubens (strain ATCC 28089 / DSM 1075 / NRRL 1951 / Wisconsin 54-1255)</name>
    <name type="common">Penicillium chrysogenum</name>
    <dbReference type="NCBI Taxonomy" id="500485"/>
    <lineage>
        <taxon>Eukaryota</taxon>
        <taxon>Fungi</taxon>
        <taxon>Dikarya</taxon>
        <taxon>Ascomycota</taxon>
        <taxon>Pezizomycotina</taxon>
        <taxon>Eurotiomycetes</taxon>
        <taxon>Eurotiomycetidae</taxon>
        <taxon>Eurotiales</taxon>
        <taxon>Aspergillaceae</taxon>
        <taxon>Penicillium</taxon>
        <taxon>Penicillium chrysogenum species complex</taxon>
    </lineage>
</organism>
<gene>
    <name evidence="1" type="ORF">Pc21g04990</name>
    <name evidence="1" type="ORF">PCH_Pc21g04990</name>
</gene>
<reference evidence="1 2" key="1">
    <citation type="journal article" date="2008" name="Nat. Biotechnol.">
        <title>Genome sequencing and analysis of the filamentous fungus Penicillium chrysogenum.</title>
        <authorList>
            <person name="van den Berg M.A."/>
            <person name="Albang R."/>
            <person name="Albermann K."/>
            <person name="Badger J.H."/>
            <person name="Daran J.-M."/>
            <person name="Driessen A.J.M."/>
            <person name="Garcia-Estrada C."/>
            <person name="Fedorova N.D."/>
            <person name="Harris D.M."/>
            <person name="Heijne W.H.M."/>
            <person name="Joardar V.S."/>
            <person name="Kiel J.A.K.W."/>
            <person name="Kovalchuk A."/>
            <person name="Martin J.F."/>
            <person name="Nierman W.C."/>
            <person name="Nijland J.G."/>
            <person name="Pronk J.T."/>
            <person name="Roubos J.A."/>
            <person name="van der Klei I.J."/>
            <person name="van Peij N.N.M.E."/>
            <person name="Veenhuis M."/>
            <person name="von Doehren H."/>
            <person name="Wagner C."/>
            <person name="Wortman J.R."/>
            <person name="Bovenberg R.A.L."/>
        </authorList>
    </citation>
    <scope>NUCLEOTIDE SEQUENCE [LARGE SCALE GENOMIC DNA]</scope>
    <source>
        <strain evidence="2">ATCC 28089 / DSM 1075 / NRRL 1951 / Wisconsin 54-1255</strain>
    </source>
</reference>
<accession>B6HN69</accession>
<sequence>MDPIVILSSIGHVYRYAVTARLTYPAWEVLTLHHLRQNYGSLRPKFGRLQSLVLITIFPDAEQILDRVEKHVLGTKTDVVMVLRKSTPEDCIMLAVDVCLEYQPVNPEEGLKVFIGR</sequence>
<dbReference type="Proteomes" id="UP000000724">
    <property type="component" value="Contig Pc00c21"/>
</dbReference>
<protein>
    <submittedName>
        <fullName evidence="1">Uncharacterized protein</fullName>
    </submittedName>
</protein>
<dbReference type="HOGENOM" id="CLU_2085574_0_0_1"/>
<name>B6HN69_PENRW</name>
<dbReference type="AlphaFoldDB" id="B6HN69"/>
<evidence type="ECO:0000313" key="1">
    <source>
        <dbReference type="EMBL" id="CAP95396.1"/>
    </source>
</evidence>
<proteinExistence type="predicted"/>
<dbReference type="EMBL" id="AM920436">
    <property type="protein sequence ID" value="CAP95396.1"/>
    <property type="molecule type" value="Genomic_DNA"/>
</dbReference>